<dbReference type="Proteomes" id="UP000281261">
    <property type="component" value="Unassembled WGS sequence"/>
</dbReference>
<accession>A0A420ZDG2</accession>
<feature type="domain" description="Zinc-ribbon" evidence="2">
    <location>
        <begin position="3"/>
        <end position="22"/>
    </location>
</feature>
<evidence type="ECO:0000313" key="3">
    <source>
        <dbReference type="EMBL" id="RLC37653.1"/>
    </source>
</evidence>
<evidence type="ECO:0000313" key="4">
    <source>
        <dbReference type="Proteomes" id="UP000281261"/>
    </source>
</evidence>
<dbReference type="EMBL" id="QMNG01000002">
    <property type="protein sequence ID" value="RLC37653.1"/>
    <property type="molecule type" value="Genomic_DNA"/>
</dbReference>
<evidence type="ECO:0000256" key="1">
    <source>
        <dbReference type="SAM" id="Phobius"/>
    </source>
</evidence>
<feature type="transmembrane region" description="Helical" evidence="1">
    <location>
        <begin position="65"/>
        <end position="83"/>
    </location>
</feature>
<proteinExistence type="predicted"/>
<name>A0A420ZDG2_UNCK3</name>
<dbReference type="AlphaFoldDB" id="A0A420ZDG2"/>
<protein>
    <recommendedName>
        <fullName evidence="2">Zinc-ribbon domain-containing protein</fullName>
    </recommendedName>
</protein>
<organism evidence="3 4">
    <name type="scientific">candidate division Kazan bacterium</name>
    <dbReference type="NCBI Taxonomy" id="2202143"/>
    <lineage>
        <taxon>Bacteria</taxon>
        <taxon>Bacteria division Kazan-3B-28</taxon>
    </lineage>
</organism>
<dbReference type="Pfam" id="PF13240">
    <property type="entry name" value="Zn_Ribbon_1"/>
    <property type="match status" value="1"/>
</dbReference>
<dbReference type="InterPro" id="IPR026870">
    <property type="entry name" value="Zinc_ribbon_dom"/>
</dbReference>
<sequence length="84" mass="9707">MQCPNCGHENKPDNIFCVKCATVIKNRPRLERVKHAFMPPQNEHVVDPRTVRFSKPSMPRSKIDWSWVLLGVALFALLLFLIYG</sequence>
<reference evidence="3 4" key="1">
    <citation type="submission" date="2018-06" db="EMBL/GenBank/DDBJ databases">
        <title>Extensive metabolic versatility and redundancy in microbially diverse, dynamic hydrothermal sediments.</title>
        <authorList>
            <person name="Dombrowski N."/>
            <person name="Teske A."/>
            <person name="Baker B.J."/>
        </authorList>
    </citation>
    <scope>NUCLEOTIDE SEQUENCE [LARGE SCALE GENOMIC DNA]</scope>
    <source>
        <strain evidence="3">B79_G16</strain>
    </source>
</reference>
<gene>
    <name evidence="3" type="ORF">DRH29_00975</name>
</gene>
<evidence type="ECO:0000259" key="2">
    <source>
        <dbReference type="Pfam" id="PF13240"/>
    </source>
</evidence>
<keyword evidence="1" id="KW-1133">Transmembrane helix</keyword>
<comment type="caution">
    <text evidence="3">The sequence shown here is derived from an EMBL/GenBank/DDBJ whole genome shotgun (WGS) entry which is preliminary data.</text>
</comment>
<keyword evidence="1" id="KW-0472">Membrane</keyword>
<keyword evidence="1" id="KW-0812">Transmembrane</keyword>